<proteinExistence type="predicted"/>
<evidence type="ECO:0000313" key="2">
    <source>
        <dbReference type="Proteomes" id="UP001501470"/>
    </source>
</evidence>
<protein>
    <recommendedName>
        <fullName evidence="3">Transposase</fullName>
    </recommendedName>
</protein>
<gene>
    <name evidence="1" type="ORF">GCM10009827_086910</name>
</gene>
<evidence type="ECO:0008006" key="3">
    <source>
        <dbReference type="Google" id="ProtNLM"/>
    </source>
</evidence>
<sequence length="194" mass="21330">MDWGYNTLLTGVTARLGNDRAGRARVTTTGKPLTFDATGVSAKLLRLRTIREQVRTRLDRYDRLLEGRPDPALAVKRGRLEVEHDRVCARIRFLRKSLAWAAARWTVDHASAVRSTVIYIEDLTSMETCGLGRTLNRRLGVHVRGLVFTALTHLAAVEGIAVVTVPAHPRPAGPPRIPPACDSDTVTCWNSAAA</sequence>
<evidence type="ECO:0000313" key="1">
    <source>
        <dbReference type="EMBL" id="GAA1552812.1"/>
    </source>
</evidence>
<dbReference type="EMBL" id="BAAAQD010000023">
    <property type="protein sequence ID" value="GAA1552812.1"/>
    <property type="molecule type" value="Genomic_DNA"/>
</dbReference>
<organism evidence="1 2">
    <name type="scientific">Dactylosporangium maewongense</name>
    <dbReference type="NCBI Taxonomy" id="634393"/>
    <lineage>
        <taxon>Bacteria</taxon>
        <taxon>Bacillati</taxon>
        <taxon>Actinomycetota</taxon>
        <taxon>Actinomycetes</taxon>
        <taxon>Micromonosporales</taxon>
        <taxon>Micromonosporaceae</taxon>
        <taxon>Dactylosporangium</taxon>
    </lineage>
</organism>
<name>A0ABN2C8T6_9ACTN</name>
<reference evidence="1 2" key="1">
    <citation type="journal article" date="2019" name="Int. J. Syst. Evol. Microbiol.">
        <title>The Global Catalogue of Microorganisms (GCM) 10K type strain sequencing project: providing services to taxonomists for standard genome sequencing and annotation.</title>
        <authorList>
            <consortium name="The Broad Institute Genomics Platform"/>
            <consortium name="The Broad Institute Genome Sequencing Center for Infectious Disease"/>
            <person name="Wu L."/>
            <person name="Ma J."/>
        </authorList>
    </citation>
    <scope>NUCLEOTIDE SEQUENCE [LARGE SCALE GENOMIC DNA]</scope>
    <source>
        <strain evidence="1 2">JCM 15933</strain>
    </source>
</reference>
<accession>A0ABN2C8T6</accession>
<comment type="caution">
    <text evidence="1">The sequence shown here is derived from an EMBL/GenBank/DDBJ whole genome shotgun (WGS) entry which is preliminary data.</text>
</comment>
<keyword evidence="2" id="KW-1185">Reference proteome</keyword>
<dbReference type="Proteomes" id="UP001501470">
    <property type="component" value="Unassembled WGS sequence"/>
</dbReference>